<gene>
    <name evidence="7" type="ORF">HJG60_005952</name>
</gene>
<comment type="caution">
    <text evidence="7">The sequence shown here is derived from an EMBL/GenBank/DDBJ whole genome shotgun (WGS) entry which is preliminary data.</text>
</comment>
<evidence type="ECO:0000313" key="7">
    <source>
        <dbReference type="EMBL" id="KAF6094043.1"/>
    </source>
</evidence>
<dbReference type="SMART" id="SM00277">
    <property type="entry name" value="GRAN"/>
    <property type="match status" value="2"/>
</dbReference>
<dbReference type="FunFam" id="2.10.25.160:FF:000004">
    <property type="entry name" value="Granulin precursor"/>
    <property type="match status" value="1"/>
</dbReference>
<evidence type="ECO:0000256" key="2">
    <source>
        <dbReference type="ARBA" id="ARBA00010093"/>
    </source>
</evidence>
<keyword evidence="3" id="KW-0964">Secreted</keyword>
<organism evidence="7 8">
    <name type="scientific">Phyllostomus discolor</name>
    <name type="common">pale spear-nosed bat</name>
    <dbReference type="NCBI Taxonomy" id="89673"/>
    <lineage>
        <taxon>Eukaryota</taxon>
        <taxon>Metazoa</taxon>
        <taxon>Chordata</taxon>
        <taxon>Craniata</taxon>
        <taxon>Vertebrata</taxon>
        <taxon>Euteleostomi</taxon>
        <taxon>Mammalia</taxon>
        <taxon>Eutheria</taxon>
        <taxon>Laurasiatheria</taxon>
        <taxon>Chiroptera</taxon>
        <taxon>Yangochiroptera</taxon>
        <taxon>Phyllostomidae</taxon>
        <taxon>Phyllostominae</taxon>
        <taxon>Phyllostomus</taxon>
    </lineage>
</organism>
<dbReference type="Proteomes" id="UP000664940">
    <property type="component" value="Unassembled WGS sequence"/>
</dbReference>
<dbReference type="InterPro" id="IPR039036">
    <property type="entry name" value="Granulin_fam"/>
</dbReference>
<dbReference type="InterPro" id="IPR037277">
    <property type="entry name" value="Granulin_sf"/>
</dbReference>
<evidence type="ECO:0000259" key="6">
    <source>
        <dbReference type="PROSITE" id="PS00799"/>
    </source>
</evidence>
<dbReference type="GO" id="GO:0050727">
    <property type="term" value="P:regulation of inflammatory response"/>
    <property type="evidence" value="ECO:0007669"/>
    <property type="project" value="TreeGrafter"/>
</dbReference>
<evidence type="ECO:0000256" key="4">
    <source>
        <dbReference type="ARBA" id="ARBA00023157"/>
    </source>
</evidence>
<keyword evidence="4" id="KW-1015">Disulfide bond</keyword>
<accession>A0A833ZJH0</accession>
<feature type="region of interest" description="Disordered" evidence="5">
    <location>
        <begin position="1"/>
        <end position="54"/>
    </location>
</feature>
<dbReference type="GO" id="GO:0005576">
    <property type="term" value="C:extracellular region"/>
    <property type="evidence" value="ECO:0007669"/>
    <property type="project" value="UniProtKB-SubCell"/>
</dbReference>
<dbReference type="EMBL" id="JABVXQ010000008">
    <property type="protein sequence ID" value="KAF6094043.1"/>
    <property type="molecule type" value="Genomic_DNA"/>
</dbReference>
<evidence type="ECO:0000256" key="1">
    <source>
        <dbReference type="ARBA" id="ARBA00004613"/>
    </source>
</evidence>
<protein>
    <submittedName>
        <fullName evidence="7">Granulin</fullName>
    </submittedName>
</protein>
<dbReference type="InterPro" id="IPR000118">
    <property type="entry name" value="Granulin"/>
</dbReference>
<dbReference type="PANTHER" id="PTHR12274">
    <property type="entry name" value="GRANULIN"/>
    <property type="match status" value="1"/>
</dbReference>
<evidence type="ECO:0000256" key="3">
    <source>
        <dbReference type="ARBA" id="ARBA00022525"/>
    </source>
</evidence>
<dbReference type="SUPFAM" id="SSF57277">
    <property type="entry name" value="Granulin repeat"/>
    <property type="match status" value="1"/>
</dbReference>
<dbReference type="AlphaFoldDB" id="A0A833ZJH0"/>
<dbReference type="PROSITE" id="PS00799">
    <property type="entry name" value="GRANULINS"/>
    <property type="match status" value="2"/>
</dbReference>
<dbReference type="Pfam" id="PF00396">
    <property type="entry name" value="Granulin"/>
    <property type="match status" value="2"/>
</dbReference>
<evidence type="ECO:0000313" key="8">
    <source>
        <dbReference type="Proteomes" id="UP000664940"/>
    </source>
</evidence>
<reference evidence="7 8" key="1">
    <citation type="journal article" date="2020" name="Nature">
        <title>Six reference-quality genomes reveal evolution of bat adaptations.</title>
        <authorList>
            <person name="Jebb D."/>
            <person name="Huang Z."/>
            <person name="Pippel M."/>
            <person name="Hughes G.M."/>
            <person name="Lavrichenko K."/>
            <person name="Devanna P."/>
            <person name="Winkler S."/>
            <person name="Jermiin L.S."/>
            <person name="Skirmuntt E.C."/>
            <person name="Katzourakis A."/>
            <person name="Burkitt-Gray L."/>
            <person name="Ray D.A."/>
            <person name="Sullivan K.A.M."/>
            <person name="Roscito J.G."/>
            <person name="Kirilenko B.M."/>
            <person name="Davalos L.M."/>
            <person name="Corthals A.P."/>
            <person name="Power M.L."/>
            <person name="Jones G."/>
            <person name="Ransome R.D."/>
            <person name="Dechmann D.K.N."/>
            <person name="Locatelli A.G."/>
            <person name="Puechmaille S.J."/>
            <person name="Fedrigo O."/>
            <person name="Jarvis E.D."/>
            <person name="Hiller M."/>
            <person name="Vernes S.C."/>
            <person name="Myers E.W."/>
            <person name="Teeling E.C."/>
        </authorList>
    </citation>
    <scope>NUCLEOTIDE SEQUENCE [LARGE SCALE GENOMIC DNA]</scope>
    <source>
        <strain evidence="7">Bat1K_MPI-CBG_1</strain>
    </source>
</reference>
<dbReference type="PANTHER" id="PTHR12274:SF3">
    <property type="entry name" value="PROGRANULIN"/>
    <property type="match status" value="1"/>
</dbReference>
<feature type="domain" description="Granulins" evidence="6">
    <location>
        <begin position="143"/>
        <end position="156"/>
    </location>
</feature>
<comment type="subcellular location">
    <subcellularLocation>
        <location evidence="1">Secreted</location>
    </subcellularLocation>
</comment>
<dbReference type="Gene3D" id="2.10.25.160">
    <property type="entry name" value="Granulin"/>
    <property type="match status" value="2"/>
</dbReference>
<sequence length="261" mass="27728">MCTAARPGSSATGERAPVKRKAASCPGWSRPQPASARHSPAPQRGMSPVTTPPAALPSIPAVDSCLENGAAVLSQRLPAARTTSTAAPRATRACLGGTVRRGTRWWLDWRRGLPAALPWPSPGPWAVTSTPAAQWGRPAAVCCEDRQHCCPAGYTCNVKARTCEKEVDAAHRAIHLTLGPPVGVGNVQCGEGRFCHDNQTCCRDSRGGWACCPFPQGVCCADQRHCCPAGFHCGNKGAKCLRREAMPWDTPLRNPAPRPLL</sequence>
<evidence type="ECO:0000256" key="5">
    <source>
        <dbReference type="SAM" id="MobiDB-lite"/>
    </source>
</evidence>
<feature type="domain" description="Granulins" evidence="6">
    <location>
        <begin position="220"/>
        <end position="233"/>
    </location>
</feature>
<comment type="similarity">
    <text evidence="2">Belongs to the granulin family.</text>
</comment>
<proteinExistence type="inferred from homology"/>
<name>A0A833ZJH0_9CHIR</name>